<dbReference type="EMBL" id="JH711577">
    <property type="protein sequence ID" value="EIW82156.1"/>
    <property type="molecule type" value="Genomic_DNA"/>
</dbReference>
<feature type="compositionally biased region" description="Polar residues" evidence="12">
    <location>
        <begin position="1130"/>
        <end position="1153"/>
    </location>
</feature>
<dbReference type="FunFam" id="3.40.850.10:FF:000047">
    <property type="entry name" value="Kinesin family protein"/>
    <property type="match status" value="1"/>
</dbReference>
<dbReference type="GO" id="GO:0005546">
    <property type="term" value="F:phosphatidylinositol-4,5-bisphosphate binding"/>
    <property type="evidence" value="ECO:0007669"/>
    <property type="project" value="UniProtKB-ARBA"/>
</dbReference>
<feature type="domain" description="FHA" evidence="14">
    <location>
        <begin position="511"/>
        <end position="562"/>
    </location>
</feature>
<keyword evidence="17" id="KW-1185">Reference proteome</keyword>
<dbReference type="RefSeq" id="XP_007767925.1">
    <property type="nucleotide sequence ID" value="XM_007769735.1"/>
</dbReference>
<dbReference type="PROSITE" id="PS00411">
    <property type="entry name" value="KINESIN_MOTOR_1"/>
    <property type="match status" value="1"/>
</dbReference>
<dbReference type="PANTHER" id="PTHR47117">
    <property type="entry name" value="STAR-RELATED LIPID TRANSFER PROTEIN 9"/>
    <property type="match status" value="1"/>
</dbReference>
<evidence type="ECO:0000256" key="2">
    <source>
        <dbReference type="ARBA" id="ARBA00022448"/>
    </source>
</evidence>
<dbReference type="GO" id="GO:0005874">
    <property type="term" value="C:microtubule"/>
    <property type="evidence" value="ECO:0007669"/>
    <property type="project" value="UniProtKB-KW"/>
</dbReference>
<dbReference type="InterPro" id="IPR036961">
    <property type="entry name" value="Kinesin_motor_dom_sf"/>
</dbReference>
<evidence type="ECO:0000256" key="5">
    <source>
        <dbReference type="ARBA" id="ARBA00022741"/>
    </source>
</evidence>
<dbReference type="CDD" id="cd22705">
    <property type="entry name" value="FHA_KIF1"/>
    <property type="match status" value="1"/>
</dbReference>
<keyword evidence="7 11" id="KW-0175">Coiled coil</keyword>
<feature type="region of interest" description="Disordered" evidence="12">
    <location>
        <begin position="1126"/>
        <end position="1156"/>
    </location>
</feature>
<feature type="domain" description="Kinesin motor" evidence="15">
    <location>
        <begin position="7"/>
        <end position="364"/>
    </location>
</feature>
<dbReference type="SMART" id="SM00129">
    <property type="entry name" value="KISc"/>
    <property type="match status" value="1"/>
</dbReference>
<dbReference type="InterPro" id="IPR022164">
    <property type="entry name" value="Kinesin-like"/>
</dbReference>
<evidence type="ECO:0000256" key="1">
    <source>
        <dbReference type="ARBA" id="ARBA00004245"/>
    </source>
</evidence>
<feature type="domain" description="PH" evidence="13">
    <location>
        <begin position="1502"/>
        <end position="1601"/>
    </location>
</feature>
<dbReference type="OMA" id="IDRGAKC"/>
<evidence type="ECO:0000313" key="17">
    <source>
        <dbReference type="Proteomes" id="UP000053558"/>
    </source>
</evidence>
<dbReference type="GO" id="GO:0008017">
    <property type="term" value="F:microtubule binding"/>
    <property type="evidence" value="ECO:0007669"/>
    <property type="project" value="InterPro"/>
</dbReference>
<keyword evidence="5 10" id="KW-0547">Nucleotide-binding</keyword>
<evidence type="ECO:0000256" key="10">
    <source>
        <dbReference type="PROSITE-ProRule" id="PRU00283"/>
    </source>
</evidence>
<dbReference type="SUPFAM" id="SSF52540">
    <property type="entry name" value="P-loop containing nucleoside triphosphate hydrolases"/>
    <property type="match status" value="1"/>
</dbReference>
<dbReference type="InterPro" id="IPR000253">
    <property type="entry name" value="FHA_dom"/>
</dbReference>
<dbReference type="InterPro" id="IPR019821">
    <property type="entry name" value="Kinesin_motor_CS"/>
</dbReference>
<feature type="binding site" evidence="10">
    <location>
        <begin position="108"/>
        <end position="115"/>
    </location>
    <ligand>
        <name>ATP</name>
        <dbReference type="ChEBI" id="CHEBI:30616"/>
    </ligand>
</feature>
<dbReference type="Pfam" id="PF16183">
    <property type="entry name" value="Kinesin_assoc"/>
    <property type="match status" value="1"/>
</dbReference>
<comment type="subcellular location">
    <subcellularLocation>
        <location evidence="1">Cytoplasm</location>
        <location evidence="1">Cytoskeleton</location>
    </subcellularLocation>
</comment>
<keyword evidence="6 10" id="KW-0067">ATP-binding</keyword>
<dbReference type="Proteomes" id="UP000053558">
    <property type="component" value="Unassembled WGS sequence"/>
</dbReference>
<evidence type="ECO:0000313" key="16">
    <source>
        <dbReference type="EMBL" id="EIW82156.1"/>
    </source>
</evidence>
<evidence type="ECO:0000256" key="12">
    <source>
        <dbReference type="SAM" id="MobiDB-lite"/>
    </source>
</evidence>
<evidence type="ECO:0000256" key="4">
    <source>
        <dbReference type="ARBA" id="ARBA00022701"/>
    </source>
</evidence>
<keyword evidence="8 10" id="KW-0505">Motor protein</keyword>
<dbReference type="Pfam" id="PF12473">
    <property type="entry name" value="DUF3694"/>
    <property type="match status" value="1"/>
</dbReference>
<dbReference type="Pfam" id="PF00169">
    <property type="entry name" value="PH"/>
    <property type="match status" value="1"/>
</dbReference>
<comment type="caution">
    <text evidence="16">The sequence shown here is derived from an EMBL/GenBank/DDBJ whole genome shotgun (WGS) entry which is preliminary data.</text>
</comment>
<dbReference type="CDD" id="cd01365">
    <property type="entry name" value="KISc_KIF1A_KIF1B"/>
    <property type="match status" value="1"/>
</dbReference>
<keyword evidence="4" id="KW-0493">Microtubule</keyword>
<protein>
    <submittedName>
        <fullName evidence="16">Kinesin-like protein</fullName>
    </submittedName>
</protein>
<dbReference type="GO" id="GO:0008574">
    <property type="term" value="F:plus-end-directed microtubule motor activity"/>
    <property type="evidence" value="ECO:0007669"/>
    <property type="project" value="UniProtKB-ARBA"/>
</dbReference>
<evidence type="ECO:0000256" key="7">
    <source>
        <dbReference type="ARBA" id="ARBA00023054"/>
    </source>
</evidence>
<dbReference type="PROSITE" id="PS50003">
    <property type="entry name" value="PH_DOMAIN"/>
    <property type="match status" value="1"/>
</dbReference>
<dbReference type="PROSITE" id="PS50067">
    <property type="entry name" value="KINESIN_MOTOR_2"/>
    <property type="match status" value="1"/>
</dbReference>
<keyword evidence="2" id="KW-0813">Transport</keyword>
<dbReference type="InterPro" id="IPR027417">
    <property type="entry name" value="P-loop_NTPase"/>
</dbReference>
<dbReference type="Gene3D" id="2.30.29.30">
    <property type="entry name" value="Pleckstrin-homology domain (PH domain)/Phosphotyrosine-binding domain (PTB)"/>
    <property type="match status" value="1"/>
</dbReference>
<dbReference type="KEGG" id="cput:CONPUDRAFT_103003"/>
<evidence type="ECO:0000259" key="13">
    <source>
        <dbReference type="PROSITE" id="PS50003"/>
    </source>
</evidence>
<dbReference type="Pfam" id="PF00225">
    <property type="entry name" value="Kinesin"/>
    <property type="match status" value="1"/>
</dbReference>
<dbReference type="PROSITE" id="PS50006">
    <property type="entry name" value="FHA_DOMAIN"/>
    <property type="match status" value="1"/>
</dbReference>
<evidence type="ECO:0000256" key="6">
    <source>
        <dbReference type="ARBA" id="ARBA00022840"/>
    </source>
</evidence>
<evidence type="ECO:0000256" key="8">
    <source>
        <dbReference type="ARBA" id="ARBA00023175"/>
    </source>
</evidence>
<dbReference type="PRINTS" id="PR00380">
    <property type="entry name" value="KINESINHEAVY"/>
</dbReference>
<dbReference type="InterPro" id="IPR032405">
    <property type="entry name" value="Kinesin_assoc"/>
</dbReference>
<dbReference type="InterPro" id="IPR001752">
    <property type="entry name" value="Kinesin_motor_dom"/>
</dbReference>
<dbReference type="InterPro" id="IPR001849">
    <property type="entry name" value="PH_domain"/>
</dbReference>
<dbReference type="CDD" id="cd01233">
    <property type="entry name" value="PH_KIFIA_KIFIB"/>
    <property type="match status" value="1"/>
</dbReference>
<dbReference type="GO" id="GO:0047496">
    <property type="term" value="P:vesicle transport along microtubule"/>
    <property type="evidence" value="ECO:0007669"/>
    <property type="project" value="UniProtKB-ARBA"/>
</dbReference>
<dbReference type="Gene3D" id="2.60.200.20">
    <property type="match status" value="1"/>
</dbReference>
<dbReference type="GeneID" id="19198392"/>
<organism evidence="16 17">
    <name type="scientific">Coniophora puteana (strain RWD-64-598)</name>
    <name type="common">Brown rot fungus</name>
    <dbReference type="NCBI Taxonomy" id="741705"/>
    <lineage>
        <taxon>Eukaryota</taxon>
        <taxon>Fungi</taxon>
        <taxon>Dikarya</taxon>
        <taxon>Basidiomycota</taxon>
        <taxon>Agaricomycotina</taxon>
        <taxon>Agaricomycetes</taxon>
        <taxon>Agaricomycetidae</taxon>
        <taxon>Boletales</taxon>
        <taxon>Coniophorineae</taxon>
        <taxon>Coniophoraceae</taxon>
        <taxon>Coniophora</taxon>
    </lineage>
</organism>
<sequence>MGEGDGNIKVVVRCRPLNSRELARGAKPLIRMQGNQTFLDPPEAGSAQDTKRATERKTMAFGFDKSYWSAGPRDEPGYCSQQTLFEDLGRELLDHSFSGFNACIFAYGQTGSGKSYSMMGYGADKGIIPLTCMELFSRCDNKKMSDANLNFTVEVSYIEIYNEKVRDLLNPKNNGNLRVREHPSLGPYVEDLSKLVVSSYDEMMQLMDEGNKARTVAATNMNETSSRSHAVFTLLLTMKRHDSDTNLDTEKVSRINLVDLAGSERANSTGATGQRLKEGANINKSLTTLGKVISSLAVASGQDVKKGKKGKAEEFVPYRDSVLTWLLKDSLGGNSKTAMIAAIAPADYEETLSTLRYADQAKKIKNKAVVNEDPNAKLVRELKEELEMLRARVSGSTGEDTFDPKVPPEKQKVTYQAKDGTIKTVTKAELQEQMETSEKLMQSLNETWEDKMARTQEVQKEREKALEELGISVEKNMVGVHTPKKMPHLVNLNEDPLMSECLIYQLKYGSTVVGRLDSEKLAAIRLSGDNISEEHCYFENNDGKVTLHAMPDSVTFLNGKQIVPDHPYRLRSGYRIIMGEHHVFRFTNPEEVRKQRDRITARSNLHMSVTAADLENGAGTPTRSESRASTSSREDEADVDWNFARREAALARLGLDPTLDNLPDEEINKLFDRITKVKTMRDHKSGSLRPESSLSLRDDVWSESGRPFSSDATDDTSVDAGPSHGSPDGDRPLKDVQHQLESRLQAITESSIEADDLKEEKDHMEHQLQLVQKQLRRLIEARARGDTETDITQFEPVIYTARQLRLIRKVLDQWRAHRSFSMAEIVLSNAVYLKEANVISKELGKDVSYNFTIASGGSLARPNSGVDSIGGLDEFGDVADPILASATQPSVAVKVVDKRHNAVYTWSLDRLQQQLGRMRNLTTYIDRPSFTQHFSSDESFYDSPPPSYSFIGNALLSLATLSRRLSSTSTVPIFCRYTSEAIGSCRIDVKITSVTQSLKHGSNSAASTRPASPASNVIAAGSKISFLLSVDSVKGLSSHEFASVHLQIRLSSIVGPSLISEEIFPSSTLDMDMSSLTDLKFRRSFTIKATSKVIAHLRQGYAPIEFFSAVKPTYMERLERWDEMREVRNQPRQPSPTDEQSSLHPSPNTSASVLPQMRRSETDFVVEQRHDVAVWIQIQELGADGQYAPVPVLSQGTLDPGAFSLHQGLQRRVVLHLSSDSGQQFPWTDVTKIRIGNVRLLDPKGRIYDSTSKAMITLPLMAEQVVEFRPDGTGTLSTQALWDSSLHDSLLLNRVTANNHRVLLQLNWAVAVETCCEPVQFTMDIAVSMQTRDARPPNRLVTFLSSGKVLSKISSIFNVKLSPPLTRSPKDLWRLDTSEKYVRGEESLGTWKPRGISVVEDYSRLVQMERRAADVQAIRIILGSAPTTNRSDPGSAIWGAEALLKKSVDLWQKRFGHPGEIVLSQVPTDPDEMASPKKAQTFQPVEDMKLNSVTNLVSRSDSPTKRGYLMILTDASQDVWEKRWFVLRRPYLHVFMHSNEQEETGVITLQDANVESDPSKEVLYGKPLVFTLFTSANSHALAAPSLKELQSWTSKLDPTRSFS</sequence>
<feature type="coiled-coil region" evidence="11">
    <location>
        <begin position="747"/>
        <end position="781"/>
    </location>
</feature>
<dbReference type="SUPFAM" id="SSF50729">
    <property type="entry name" value="PH domain-like"/>
    <property type="match status" value="1"/>
</dbReference>
<feature type="region of interest" description="Disordered" evidence="12">
    <location>
        <begin position="679"/>
        <end position="734"/>
    </location>
</feature>
<dbReference type="Gene3D" id="3.40.850.10">
    <property type="entry name" value="Kinesin motor domain"/>
    <property type="match status" value="1"/>
</dbReference>
<dbReference type="Gene3D" id="6.10.250.2520">
    <property type="match status" value="1"/>
</dbReference>
<evidence type="ECO:0000259" key="15">
    <source>
        <dbReference type="PROSITE" id="PS50067"/>
    </source>
</evidence>
<gene>
    <name evidence="16" type="ORF">CONPUDRAFT_103003</name>
</gene>
<evidence type="ECO:0000256" key="9">
    <source>
        <dbReference type="ARBA" id="ARBA00023212"/>
    </source>
</evidence>
<keyword evidence="3" id="KW-0963">Cytoplasm</keyword>
<dbReference type="InterPro" id="IPR049780">
    <property type="entry name" value="PH_KIFIA_KIFIB"/>
</dbReference>
<evidence type="ECO:0000259" key="14">
    <source>
        <dbReference type="PROSITE" id="PS50006"/>
    </source>
</evidence>
<dbReference type="InterPro" id="IPR008984">
    <property type="entry name" value="SMAD_FHA_dom_sf"/>
</dbReference>
<feature type="region of interest" description="Disordered" evidence="12">
    <location>
        <begin position="600"/>
        <end position="639"/>
    </location>
</feature>
<dbReference type="Pfam" id="PF12423">
    <property type="entry name" value="KIF1B"/>
    <property type="match status" value="1"/>
</dbReference>
<reference evidence="17" key="1">
    <citation type="journal article" date="2012" name="Science">
        <title>The Paleozoic origin of enzymatic lignin decomposition reconstructed from 31 fungal genomes.</title>
        <authorList>
            <person name="Floudas D."/>
            <person name="Binder M."/>
            <person name="Riley R."/>
            <person name="Barry K."/>
            <person name="Blanchette R.A."/>
            <person name="Henrissat B."/>
            <person name="Martinez A.T."/>
            <person name="Otillar R."/>
            <person name="Spatafora J.W."/>
            <person name="Yadav J.S."/>
            <person name="Aerts A."/>
            <person name="Benoit I."/>
            <person name="Boyd A."/>
            <person name="Carlson A."/>
            <person name="Copeland A."/>
            <person name="Coutinho P.M."/>
            <person name="de Vries R.P."/>
            <person name="Ferreira P."/>
            <person name="Findley K."/>
            <person name="Foster B."/>
            <person name="Gaskell J."/>
            <person name="Glotzer D."/>
            <person name="Gorecki P."/>
            <person name="Heitman J."/>
            <person name="Hesse C."/>
            <person name="Hori C."/>
            <person name="Igarashi K."/>
            <person name="Jurgens J.A."/>
            <person name="Kallen N."/>
            <person name="Kersten P."/>
            <person name="Kohler A."/>
            <person name="Kuees U."/>
            <person name="Kumar T.K.A."/>
            <person name="Kuo A."/>
            <person name="LaButti K."/>
            <person name="Larrondo L.F."/>
            <person name="Lindquist E."/>
            <person name="Ling A."/>
            <person name="Lombard V."/>
            <person name="Lucas S."/>
            <person name="Lundell T."/>
            <person name="Martin R."/>
            <person name="McLaughlin D.J."/>
            <person name="Morgenstern I."/>
            <person name="Morin E."/>
            <person name="Murat C."/>
            <person name="Nagy L.G."/>
            <person name="Nolan M."/>
            <person name="Ohm R.A."/>
            <person name="Patyshakuliyeva A."/>
            <person name="Rokas A."/>
            <person name="Ruiz-Duenas F.J."/>
            <person name="Sabat G."/>
            <person name="Salamov A."/>
            <person name="Samejima M."/>
            <person name="Schmutz J."/>
            <person name="Slot J.C."/>
            <person name="St John F."/>
            <person name="Stenlid J."/>
            <person name="Sun H."/>
            <person name="Sun S."/>
            <person name="Syed K."/>
            <person name="Tsang A."/>
            <person name="Wiebenga A."/>
            <person name="Young D."/>
            <person name="Pisabarro A."/>
            <person name="Eastwood D.C."/>
            <person name="Martin F."/>
            <person name="Cullen D."/>
            <person name="Grigoriev I.V."/>
            <person name="Hibbett D.S."/>
        </authorList>
    </citation>
    <scope>NUCLEOTIDE SEQUENCE [LARGE SCALE GENOMIC DNA]</scope>
    <source>
        <strain evidence="17">RWD-64-598 SS2</strain>
    </source>
</reference>
<dbReference type="Pfam" id="PF00498">
    <property type="entry name" value="FHA"/>
    <property type="match status" value="1"/>
</dbReference>
<dbReference type="InterPro" id="IPR011993">
    <property type="entry name" value="PH-like_dom_sf"/>
</dbReference>
<dbReference type="GO" id="GO:0005524">
    <property type="term" value="F:ATP binding"/>
    <property type="evidence" value="ECO:0007669"/>
    <property type="project" value="UniProtKB-UniRule"/>
</dbReference>
<comment type="similarity">
    <text evidence="10">Belongs to the TRAFAC class myosin-kinesin ATPase superfamily. Kinesin family.</text>
</comment>
<evidence type="ECO:0000256" key="3">
    <source>
        <dbReference type="ARBA" id="ARBA00022490"/>
    </source>
</evidence>
<name>A0A5M3MST1_CONPW</name>
<dbReference type="SMART" id="SM00233">
    <property type="entry name" value="PH"/>
    <property type="match status" value="1"/>
</dbReference>
<dbReference type="SUPFAM" id="SSF49879">
    <property type="entry name" value="SMAD/FHA domain"/>
    <property type="match status" value="1"/>
</dbReference>
<dbReference type="OrthoDB" id="3176171at2759"/>
<evidence type="ECO:0000256" key="11">
    <source>
        <dbReference type="SAM" id="Coils"/>
    </source>
</evidence>
<dbReference type="SMART" id="SM00240">
    <property type="entry name" value="FHA"/>
    <property type="match status" value="1"/>
</dbReference>
<feature type="compositionally biased region" description="Low complexity" evidence="12">
    <location>
        <begin position="620"/>
        <end position="631"/>
    </location>
</feature>
<proteinExistence type="inferred from homology"/>
<keyword evidence="9" id="KW-0206">Cytoskeleton</keyword>
<dbReference type="InterPro" id="IPR022140">
    <property type="entry name" value="Kinesin-like_KIF1-typ"/>
</dbReference>
<accession>A0A5M3MST1</accession>